<dbReference type="FunFam" id="3.10.580.10:FF:000002">
    <property type="entry name" value="Magnesium/cobalt efflux protein CorC"/>
    <property type="match status" value="1"/>
</dbReference>
<evidence type="ECO:0000259" key="11">
    <source>
        <dbReference type="PROSITE" id="PS51371"/>
    </source>
</evidence>
<evidence type="ECO:0000256" key="2">
    <source>
        <dbReference type="ARBA" id="ARBA00006337"/>
    </source>
</evidence>
<dbReference type="InterPro" id="IPR036318">
    <property type="entry name" value="FAD-bd_PCMH-like_sf"/>
</dbReference>
<protein>
    <submittedName>
        <fullName evidence="13">Magnesium and cobalt efflux protein CorC</fullName>
    </submittedName>
</protein>
<dbReference type="AlphaFoldDB" id="A0A6N2TB75"/>
<dbReference type="InterPro" id="IPR002550">
    <property type="entry name" value="CNNM"/>
</dbReference>
<keyword evidence="7 9" id="KW-0472">Membrane</keyword>
<keyword evidence="6 8" id="KW-0129">CBS domain</keyword>
<feature type="domain" description="CNNM transmembrane" evidence="12">
    <location>
        <begin position="1"/>
        <end position="187"/>
    </location>
</feature>
<dbReference type="InterPro" id="IPR046342">
    <property type="entry name" value="CBS_dom_sf"/>
</dbReference>
<evidence type="ECO:0000256" key="3">
    <source>
        <dbReference type="ARBA" id="ARBA00022692"/>
    </source>
</evidence>
<dbReference type="InterPro" id="IPR005170">
    <property type="entry name" value="Transptr-assoc_dom"/>
</dbReference>
<comment type="subcellular location">
    <subcellularLocation>
        <location evidence="1">Membrane</location>
        <topology evidence="1">Multi-pass membrane protein</topology>
    </subcellularLocation>
</comment>
<dbReference type="PROSITE" id="PS51371">
    <property type="entry name" value="CBS"/>
    <property type="match status" value="2"/>
</dbReference>
<dbReference type="EMBL" id="CACRSL010000003">
    <property type="protein sequence ID" value="VYT02820.1"/>
    <property type="molecule type" value="Genomic_DNA"/>
</dbReference>
<feature type="transmembrane region" description="Helical" evidence="10">
    <location>
        <begin position="83"/>
        <end position="107"/>
    </location>
</feature>
<name>A0A6N2TB75_9FIRM</name>
<keyword evidence="4" id="KW-0677">Repeat</keyword>
<comment type="similarity">
    <text evidence="2">Belongs to the UPF0053 family.</text>
</comment>
<evidence type="ECO:0000256" key="1">
    <source>
        <dbReference type="ARBA" id="ARBA00004141"/>
    </source>
</evidence>
<sequence length="428" mass="47634">MDSSSWVMFASIVVLILLSAFFSASETAFSTVNKIRLRNYVDGGSTKAQRALEIAEDYDNVLSTILIGNNVVNIASTAIATILFTNLFGASGAAISTAVMTVLVLIFGEILPKSYAKENSEALALRFAAPLGMLMTVLKPFVWFFVKLKGMMARFTGSGDNSPSVTEQELKVIIETIEGEGVLEEQESDLVQSALEFDEIDAQEVITPRVDMIAVDIDDPIEETIKTVMESRYTRIPVYQGSTDNIIGILQARDLLESIIRGGEIDLRRLLSDPLFVHKTKKISTLLSDFKRNKVHIAVVTDDYGGTMGIVTMEDLLEELVGDIWDEDEEEVQELVQVGENRYEVTGDMNVYEMFEQLGVDDRSFDSDYNTISGWAMEMLEHIPEVGESFTYKNLTITVLEQENQRIIKLLVEVTPEEGPSEIEQDGK</sequence>
<evidence type="ECO:0000256" key="4">
    <source>
        <dbReference type="ARBA" id="ARBA00022737"/>
    </source>
</evidence>
<evidence type="ECO:0000256" key="5">
    <source>
        <dbReference type="ARBA" id="ARBA00022989"/>
    </source>
</evidence>
<evidence type="ECO:0000256" key="9">
    <source>
        <dbReference type="PROSITE-ProRule" id="PRU01193"/>
    </source>
</evidence>
<keyword evidence="3 9" id="KW-0812">Transmembrane</keyword>
<feature type="domain" description="CBS" evidence="11">
    <location>
        <begin position="206"/>
        <end position="267"/>
    </location>
</feature>
<dbReference type="PANTHER" id="PTHR22777:SF17">
    <property type="entry name" value="UPF0053 PROTEIN SLL0260"/>
    <property type="match status" value="1"/>
</dbReference>
<dbReference type="InterPro" id="IPR000644">
    <property type="entry name" value="CBS_dom"/>
</dbReference>
<dbReference type="SMART" id="SM01091">
    <property type="entry name" value="CorC_HlyC"/>
    <property type="match status" value="1"/>
</dbReference>
<dbReference type="CDD" id="cd04590">
    <property type="entry name" value="CBS_pair_CorC_HlyC_assoc"/>
    <property type="match status" value="1"/>
</dbReference>
<dbReference type="SUPFAM" id="SSF54631">
    <property type="entry name" value="CBS-domain pair"/>
    <property type="match status" value="1"/>
</dbReference>
<evidence type="ECO:0000259" key="12">
    <source>
        <dbReference type="PROSITE" id="PS51846"/>
    </source>
</evidence>
<evidence type="ECO:0000256" key="10">
    <source>
        <dbReference type="SAM" id="Phobius"/>
    </source>
</evidence>
<accession>A0A6N2TB75</accession>
<dbReference type="GO" id="GO:0016020">
    <property type="term" value="C:membrane"/>
    <property type="evidence" value="ECO:0007669"/>
    <property type="project" value="UniProtKB-SubCell"/>
</dbReference>
<dbReference type="Gene3D" id="3.30.465.10">
    <property type="match status" value="1"/>
</dbReference>
<dbReference type="SMART" id="SM00116">
    <property type="entry name" value="CBS"/>
    <property type="match status" value="2"/>
</dbReference>
<feature type="transmembrane region" description="Helical" evidence="10">
    <location>
        <begin position="6"/>
        <end position="29"/>
    </location>
</feature>
<dbReference type="Pfam" id="PF03471">
    <property type="entry name" value="CorC_HlyC"/>
    <property type="match status" value="1"/>
</dbReference>
<gene>
    <name evidence="13" type="primary">corC_1</name>
    <name evidence="13" type="ORF">AULFYP135_01350</name>
</gene>
<dbReference type="PANTHER" id="PTHR22777">
    <property type="entry name" value="HEMOLYSIN-RELATED"/>
    <property type="match status" value="1"/>
</dbReference>
<evidence type="ECO:0000256" key="7">
    <source>
        <dbReference type="ARBA" id="ARBA00023136"/>
    </source>
</evidence>
<evidence type="ECO:0000256" key="6">
    <source>
        <dbReference type="ARBA" id="ARBA00023122"/>
    </source>
</evidence>
<dbReference type="GO" id="GO:0050660">
    <property type="term" value="F:flavin adenine dinucleotide binding"/>
    <property type="evidence" value="ECO:0007669"/>
    <property type="project" value="InterPro"/>
</dbReference>
<dbReference type="Pfam" id="PF00571">
    <property type="entry name" value="CBS"/>
    <property type="match status" value="2"/>
</dbReference>
<dbReference type="SUPFAM" id="SSF56176">
    <property type="entry name" value="FAD-binding/transporter-associated domain-like"/>
    <property type="match status" value="1"/>
</dbReference>
<evidence type="ECO:0000313" key="13">
    <source>
        <dbReference type="EMBL" id="VYT02820.1"/>
    </source>
</evidence>
<dbReference type="PROSITE" id="PS51846">
    <property type="entry name" value="CNNM"/>
    <property type="match status" value="1"/>
</dbReference>
<proteinExistence type="inferred from homology"/>
<organism evidence="13">
    <name type="scientific">uncultured Anaerotruncus sp</name>
    <dbReference type="NCBI Taxonomy" id="905011"/>
    <lineage>
        <taxon>Bacteria</taxon>
        <taxon>Bacillati</taxon>
        <taxon>Bacillota</taxon>
        <taxon>Clostridia</taxon>
        <taxon>Eubacteriales</taxon>
        <taxon>Oscillospiraceae</taxon>
        <taxon>Anaerotruncus</taxon>
        <taxon>environmental samples</taxon>
    </lineage>
</organism>
<reference evidence="13" key="1">
    <citation type="submission" date="2019-11" db="EMBL/GenBank/DDBJ databases">
        <authorList>
            <person name="Feng L."/>
        </authorList>
    </citation>
    <scope>NUCLEOTIDE SEQUENCE</scope>
    <source>
        <strain evidence="13">AundefinedLFYP135</strain>
    </source>
</reference>
<dbReference type="Gene3D" id="3.10.580.10">
    <property type="entry name" value="CBS-domain"/>
    <property type="match status" value="1"/>
</dbReference>
<feature type="domain" description="CBS" evidence="11">
    <location>
        <begin position="270"/>
        <end position="327"/>
    </location>
</feature>
<dbReference type="InterPro" id="IPR016169">
    <property type="entry name" value="FAD-bd_PCMH_sub2"/>
</dbReference>
<evidence type="ECO:0000256" key="8">
    <source>
        <dbReference type="PROSITE-ProRule" id="PRU00703"/>
    </source>
</evidence>
<feature type="transmembrane region" description="Helical" evidence="10">
    <location>
        <begin position="127"/>
        <end position="146"/>
    </location>
</feature>
<keyword evidence="5 9" id="KW-1133">Transmembrane helix</keyword>
<dbReference type="InterPro" id="IPR044751">
    <property type="entry name" value="Ion_transp-like_CBS"/>
</dbReference>
<dbReference type="Pfam" id="PF01595">
    <property type="entry name" value="CNNM"/>
    <property type="match status" value="1"/>
</dbReference>